<sequence>MPPVPPLFTPQEEQNFDRIIDAMPPLREKVKSFFKPDSFTNPNAVDDLDVWIVFTSEAPAIRNQLVQELTYLQRALGMLRQAQAAKHPWQHIGYYVQGISGALSIGELILRHIDRVNQVMLQWWNALSQRQQEHSSHPIAPYLSIPTHSTTNEMQPLWAPGERENLLRLTYETCVHASSVQRWSIGPFTNPATSLSTAVNMWVDFDTGNYEPHEYIVWARPKLEQALCKLGQPNRSDPEVWHKLRFSTTRAAAYLRHEVDVQRAIDAWLRAKTPEQHDALIRMYEERSDS</sequence>
<evidence type="ECO:0000313" key="2">
    <source>
        <dbReference type="Proteomes" id="UP001271007"/>
    </source>
</evidence>
<keyword evidence="2" id="KW-1185">Reference proteome</keyword>
<protein>
    <submittedName>
        <fullName evidence="1">Uncharacterized protein</fullName>
    </submittedName>
</protein>
<gene>
    <name evidence="1" type="ORF">LTR09_011858</name>
</gene>
<dbReference type="Proteomes" id="UP001271007">
    <property type="component" value="Unassembled WGS sequence"/>
</dbReference>
<comment type="caution">
    <text evidence="1">The sequence shown here is derived from an EMBL/GenBank/DDBJ whole genome shotgun (WGS) entry which is preliminary data.</text>
</comment>
<dbReference type="EMBL" id="JAWDJX010000084">
    <property type="protein sequence ID" value="KAK3046644.1"/>
    <property type="molecule type" value="Genomic_DNA"/>
</dbReference>
<accession>A0AAJ0D5J4</accession>
<proteinExistence type="predicted"/>
<evidence type="ECO:0000313" key="1">
    <source>
        <dbReference type="EMBL" id="KAK3046644.1"/>
    </source>
</evidence>
<reference evidence="1" key="1">
    <citation type="submission" date="2023-04" db="EMBL/GenBank/DDBJ databases">
        <title>Black Yeasts Isolated from many extreme environments.</title>
        <authorList>
            <person name="Coleine C."/>
            <person name="Stajich J.E."/>
            <person name="Selbmann L."/>
        </authorList>
    </citation>
    <scope>NUCLEOTIDE SEQUENCE</scope>
    <source>
        <strain evidence="1">CCFEE 5312</strain>
    </source>
</reference>
<dbReference type="AlphaFoldDB" id="A0AAJ0D5J4"/>
<name>A0AAJ0D5J4_9PEZI</name>
<organism evidence="1 2">
    <name type="scientific">Extremus antarcticus</name>
    <dbReference type="NCBI Taxonomy" id="702011"/>
    <lineage>
        <taxon>Eukaryota</taxon>
        <taxon>Fungi</taxon>
        <taxon>Dikarya</taxon>
        <taxon>Ascomycota</taxon>
        <taxon>Pezizomycotina</taxon>
        <taxon>Dothideomycetes</taxon>
        <taxon>Dothideomycetidae</taxon>
        <taxon>Mycosphaerellales</taxon>
        <taxon>Extremaceae</taxon>
        <taxon>Extremus</taxon>
    </lineage>
</organism>